<protein>
    <submittedName>
        <fullName evidence="1">Uncharacterized protein</fullName>
    </submittedName>
</protein>
<dbReference type="EMBL" id="CAJNON010001624">
    <property type="protein sequence ID" value="CAF1475787.1"/>
    <property type="molecule type" value="Genomic_DNA"/>
</dbReference>
<gene>
    <name evidence="1" type="ORF">VCS650_LOCUS40883</name>
</gene>
<evidence type="ECO:0000313" key="2">
    <source>
        <dbReference type="Proteomes" id="UP000663891"/>
    </source>
</evidence>
<accession>A0A815REQ3</accession>
<organism evidence="1 2">
    <name type="scientific">Adineta steineri</name>
    <dbReference type="NCBI Taxonomy" id="433720"/>
    <lineage>
        <taxon>Eukaryota</taxon>
        <taxon>Metazoa</taxon>
        <taxon>Spiralia</taxon>
        <taxon>Gnathifera</taxon>
        <taxon>Rotifera</taxon>
        <taxon>Eurotatoria</taxon>
        <taxon>Bdelloidea</taxon>
        <taxon>Adinetida</taxon>
        <taxon>Adinetidae</taxon>
        <taxon>Adineta</taxon>
    </lineage>
</organism>
<name>A0A815REQ3_9BILA</name>
<evidence type="ECO:0000313" key="1">
    <source>
        <dbReference type="EMBL" id="CAF1475787.1"/>
    </source>
</evidence>
<comment type="caution">
    <text evidence="1">The sequence shown here is derived from an EMBL/GenBank/DDBJ whole genome shotgun (WGS) entry which is preliminary data.</text>
</comment>
<proteinExistence type="predicted"/>
<dbReference type="Proteomes" id="UP000663891">
    <property type="component" value="Unassembled WGS sequence"/>
</dbReference>
<sequence length="80" mass="9585">MGSRLQGDSLKDIGIYLQDEHNRSNVFGTLCRQLMGRRKKYKMLRESEFRPIPLANLSMWLQNELNIVNNAQEKKFWNWK</sequence>
<reference evidence="1" key="1">
    <citation type="submission" date="2021-02" db="EMBL/GenBank/DDBJ databases">
        <authorList>
            <person name="Nowell W R."/>
        </authorList>
    </citation>
    <scope>NUCLEOTIDE SEQUENCE</scope>
</reference>
<dbReference type="AlphaFoldDB" id="A0A815REQ3"/>